<protein>
    <submittedName>
        <fullName evidence="1">Uncharacterized protein</fullName>
    </submittedName>
</protein>
<organism evidence="1 2">
    <name type="scientific">Enterococcus faecium</name>
    <name type="common">Streptococcus faecium</name>
    <dbReference type="NCBI Taxonomy" id="1352"/>
    <lineage>
        <taxon>Bacteria</taxon>
        <taxon>Bacillati</taxon>
        <taxon>Bacillota</taxon>
        <taxon>Bacilli</taxon>
        <taxon>Lactobacillales</taxon>
        <taxon>Enterococcaceae</taxon>
        <taxon>Enterococcus</taxon>
    </lineage>
</organism>
<proteinExistence type="predicted"/>
<evidence type="ECO:0000313" key="2">
    <source>
        <dbReference type="Proteomes" id="UP000191171"/>
    </source>
</evidence>
<dbReference type="SUPFAM" id="SSF56796">
    <property type="entry name" value="Dehydroquinate synthase-like"/>
    <property type="match status" value="1"/>
</dbReference>
<name>A0A1S8IMI4_ENTFC</name>
<dbReference type="Proteomes" id="UP000191171">
    <property type="component" value="Unassembled WGS sequence"/>
</dbReference>
<comment type="caution">
    <text evidence="1">The sequence shown here is derived from an EMBL/GenBank/DDBJ whole genome shotgun (WGS) entry which is preliminary data.</text>
</comment>
<accession>A0A1S8IMI4</accession>
<gene>
    <name evidence="1" type="ORF">B1P95_13600</name>
</gene>
<reference evidence="1 2" key="1">
    <citation type="submission" date="2017-02" db="EMBL/GenBank/DDBJ databases">
        <title>Clonality and virulence of isolates of VRE in Hematopoietic Stem Cell Transplanted (HSCT) patients.</title>
        <authorList>
            <person name="Marchi A.P."/>
            <person name="Martins R.C."/>
            <person name="Marie S.K."/>
            <person name="Levin A.S."/>
            <person name="Costa S.F."/>
        </authorList>
    </citation>
    <scope>NUCLEOTIDE SEQUENCE [LARGE SCALE GENOMIC DNA]</scope>
    <source>
        <strain evidence="1 2">LIM1759</strain>
    </source>
</reference>
<dbReference type="AlphaFoldDB" id="A0A1S8IMI4"/>
<sequence>MLTNGKIKIRRGGMRMELDYQVEDALTKVFYGETLVSQLRELSIDQPILFLTNQRYYDLFADKINPLFANQANNDWYICANTQCNHLTELKNLLDFVKRYPENQSMFIIGFGNEGIMDLAGFFQKHTTLDSSLWMIPVSIRSLSRALTPQRTILQLPNRVVLQTINLPERIVYDQTISERQVDGKQIDFLTFICCGMICDHRFLQNLYKNYPNKKQLTTRPFAGMIEEMIYFYQLEAENLSNYGKLFEQAFYLTENGHLLSASMKKFLGMMFHFVWNLQAYPFDFQLKNFFVWLDLLGYPIHWLEQISKMEYLEKVLFLAEKSKKILVLEKIGIIDGYQHPNEKELLRTMTVFQQIVSEIRGN</sequence>
<dbReference type="EMBL" id="MVGJ01000109">
    <property type="protein sequence ID" value="OOL79979.1"/>
    <property type="molecule type" value="Genomic_DNA"/>
</dbReference>
<evidence type="ECO:0000313" key="1">
    <source>
        <dbReference type="EMBL" id="OOL79979.1"/>
    </source>
</evidence>